<dbReference type="EMBL" id="JBHTBW010000004">
    <property type="protein sequence ID" value="MFC7439800.1"/>
    <property type="molecule type" value="Genomic_DNA"/>
</dbReference>
<evidence type="ECO:0000313" key="2">
    <source>
        <dbReference type="Proteomes" id="UP001596500"/>
    </source>
</evidence>
<reference evidence="2" key="1">
    <citation type="journal article" date="2019" name="Int. J. Syst. Evol. Microbiol.">
        <title>The Global Catalogue of Microorganisms (GCM) 10K type strain sequencing project: providing services to taxonomists for standard genome sequencing and annotation.</title>
        <authorList>
            <consortium name="The Broad Institute Genomics Platform"/>
            <consortium name="The Broad Institute Genome Sequencing Center for Infectious Disease"/>
            <person name="Wu L."/>
            <person name="Ma J."/>
        </authorList>
    </citation>
    <scope>NUCLEOTIDE SEQUENCE [LARGE SCALE GENOMIC DNA]</scope>
    <source>
        <strain evidence="2">CGMCC 1.12942</strain>
    </source>
</reference>
<accession>A0ABW2RFT8</accession>
<organism evidence="1 2">
    <name type="scientific">Laceyella putida</name>
    <dbReference type="NCBI Taxonomy" id="110101"/>
    <lineage>
        <taxon>Bacteria</taxon>
        <taxon>Bacillati</taxon>
        <taxon>Bacillota</taxon>
        <taxon>Bacilli</taxon>
        <taxon>Bacillales</taxon>
        <taxon>Thermoactinomycetaceae</taxon>
        <taxon>Laceyella</taxon>
    </lineage>
</organism>
<gene>
    <name evidence="1" type="ORF">ACFQNG_01290</name>
</gene>
<sequence>MKVLGVVFKERINLKLFYIVMEHDVHLEVWDILHNYHFDALDTSYTLDEPLTFDRMYEMLEGMSRKFDDLYGSYLEDATIT</sequence>
<keyword evidence="2" id="KW-1185">Reference proteome</keyword>
<name>A0ABW2RFT8_9BACL</name>
<proteinExistence type="predicted"/>
<dbReference type="Proteomes" id="UP001596500">
    <property type="component" value="Unassembled WGS sequence"/>
</dbReference>
<dbReference type="RefSeq" id="WP_379862986.1">
    <property type="nucleotide sequence ID" value="NZ_JBHTBW010000004.1"/>
</dbReference>
<comment type="caution">
    <text evidence="1">The sequence shown here is derived from an EMBL/GenBank/DDBJ whole genome shotgun (WGS) entry which is preliminary data.</text>
</comment>
<evidence type="ECO:0000313" key="1">
    <source>
        <dbReference type="EMBL" id="MFC7439800.1"/>
    </source>
</evidence>
<protein>
    <submittedName>
        <fullName evidence="1">Uncharacterized protein</fullName>
    </submittedName>
</protein>